<dbReference type="AlphaFoldDB" id="A0AAE9K7W0"/>
<evidence type="ECO:0000313" key="2">
    <source>
        <dbReference type="Proteomes" id="UP000829829"/>
    </source>
</evidence>
<reference evidence="1" key="1">
    <citation type="submission" date="2022-02" db="EMBL/GenBank/DDBJ databases">
        <title>The genetically variable rfb locus in Leptospira is a mobile cassette and a molecular signature of serovar identity.</title>
        <authorList>
            <person name="Nieves C."/>
            <person name="Vincent A.T."/>
            <person name="Zarantonelli L."/>
            <person name="Picardeau M."/>
            <person name="Veyrier F.J."/>
            <person name="Buschiazzo A."/>
        </authorList>
    </citation>
    <scope>NUCLEOTIDE SEQUENCE</scope>
    <source>
        <strain evidence="1">IP1512017</strain>
    </source>
</reference>
<name>A0AAE9K7W0_9LEPT</name>
<sequence>MDLALLSTSFLLFFPPYVELTLIIDGTERPMNKDLQKESYSGKKKRHTIKNLILTNKE</sequence>
<dbReference type="EMBL" id="CP091957">
    <property type="protein sequence ID" value="UOG55306.1"/>
    <property type="molecule type" value="Genomic_DNA"/>
</dbReference>
<dbReference type="Proteomes" id="UP000829829">
    <property type="component" value="Chromosome 1"/>
</dbReference>
<proteinExistence type="predicted"/>
<organism evidence="1 2">
    <name type="scientific">Leptospira noguchii</name>
    <dbReference type="NCBI Taxonomy" id="28182"/>
    <lineage>
        <taxon>Bacteria</taxon>
        <taxon>Pseudomonadati</taxon>
        <taxon>Spirochaetota</taxon>
        <taxon>Spirochaetia</taxon>
        <taxon>Leptospirales</taxon>
        <taxon>Leptospiraceae</taxon>
        <taxon>Leptospira</taxon>
    </lineage>
</organism>
<protein>
    <submittedName>
        <fullName evidence="1">Transposase family protein</fullName>
    </submittedName>
</protein>
<gene>
    <name evidence="1" type="ORF">MAL03_10245</name>
</gene>
<accession>A0AAE9K7W0</accession>
<evidence type="ECO:0000313" key="1">
    <source>
        <dbReference type="EMBL" id="UOG55306.1"/>
    </source>
</evidence>
<dbReference type="RefSeq" id="WP_243815119.1">
    <property type="nucleotide sequence ID" value="NZ_CP091957.1"/>
</dbReference>